<dbReference type="AlphaFoldDB" id="B7FZX1"/>
<evidence type="ECO:0000313" key="3">
    <source>
        <dbReference type="Proteomes" id="UP000000759"/>
    </source>
</evidence>
<dbReference type="PaxDb" id="2850-Phatr35933"/>
<feature type="domain" description="Fibronectin type-III" evidence="1">
    <location>
        <begin position="3"/>
        <end position="99"/>
    </location>
</feature>
<name>B7FZX1_PHATC</name>
<reference evidence="3" key="2">
    <citation type="submission" date="2008-08" db="EMBL/GenBank/DDBJ databases">
        <authorList>
            <consortium name="Diatom Consortium"/>
            <person name="Grigoriev I."/>
            <person name="Grimwood J."/>
            <person name="Kuo A."/>
            <person name="Otillar R.P."/>
            <person name="Salamov A."/>
            <person name="Detter J.C."/>
            <person name="Lindquist E."/>
            <person name="Shapiro H."/>
            <person name="Lucas S."/>
            <person name="Glavina del Rio T."/>
            <person name="Pitluck S."/>
            <person name="Rokhsar D."/>
            <person name="Bowler C."/>
        </authorList>
    </citation>
    <scope>GENOME REANNOTATION</scope>
    <source>
        <strain evidence="3">CCAP 1055/1</strain>
    </source>
</reference>
<gene>
    <name evidence="2" type="ORF">PHATRDRAFT_35933</name>
</gene>
<dbReference type="GeneID" id="7201416"/>
<dbReference type="InParanoid" id="B7FZX1"/>
<dbReference type="SUPFAM" id="SSF49265">
    <property type="entry name" value="Fibronectin type III"/>
    <property type="match status" value="1"/>
</dbReference>
<accession>B7FZX1</accession>
<dbReference type="Pfam" id="PF00041">
    <property type="entry name" value="fn3"/>
    <property type="match status" value="1"/>
</dbReference>
<dbReference type="Proteomes" id="UP000000759">
    <property type="component" value="Chromosome 9"/>
</dbReference>
<dbReference type="HOGENOM" id="CLU_2138364_0_0_1"/>
<dbReference type="InterPro" id="IPR003961">
    <property type="entry name" value="FN3_dom"/>
</dbReference>
<sequence length="113" mass="12101">MSVPKAPTLNFIEASETTIVVEFDPSSDAGVSYILQWKDHSQPWSAASTKTIRASSGKTKAEAEPLEPGTTYCVRLMVRDASGQDGEPSPQLVLDTEQVGCTPKADKACCILL</sequence>
<protein>
    <recommendedName>
        <fullName evidence="1">Fibronectin type-III domain-containing protein</fullName>
    </recommendedName>
</protein>
<keyword evidence="3" id="KW-1185">Reference proteome</keyword>
<dbReference type="SMART" id="SM00060">
    <property type="entry name" value="FN3"/>
    <property type="match status" value="1"/>
</dbReference>
<dbReference type="OrthoDB" id="152385at2759"/>
<evidence type="ECO:0000259" key="1">
    <source>
        <dbReference type="PROSITE" id="PS50853"/>
    </source>
</evidence>
<dbReference type="EMBL" id="CM000612">
    <property type="protein sequence ID" value="EEC47983.1"/>
    <property type="molecule type" value="Genomic_DNA"/>
</dbReference>
<dbReference type="KEGG" id="pti:PHATRDRAFT_35933"/>
<dbReference type="RefSeq" id="XP_002180575.1">
    <property type="nucleotide sequence ID" value="XM_002180539.1"/>
</dbReference>
<reference evidence="2 3" key="1">
    <citation type="journal article" date="2008" name="Nature">
        <title>The Phaeodactylum genome reveals the evolutionary history of diatom genomes.</title>
        <authorList>
            <person name="Bowler C."/>
            <person name="Allen A.E."/>
            <person name="Badger J.H."/>
            <person name="Grimwood J."/>
            <person name="Jabbari K."/>
            <person name="Kuo A."/>
            <person name="Maheswari U."/>
            <person name="Martens C."/>
            <person name="Maumus F."/>
            <person name="Otillar R.P."/>
            <person name="Rayko E."/>
            <person name="Salamov A."/>
            <person name="Vandepoele K."/>
            <person name="Beszteri B."/>
            <person name="Gruber A."/>
            <person name="Heijde M."/>
            <person name="Katinka M."/>
            <person name="Mock T."/>
            <person name="Valentin K."/>
            <person name="Verret F."/>
            <person name="Berges J.A."/>
            <person name="Brownlee C."/>
            <person name="Cadoret J.P."/>
            <person name="Chiovitti A."/>
            <person name="Choi C.J."/>
            <person name="Coesel S."/>
            <person name="De Martino A."/>
            <person name="Detter J.C."/>
            <person name="Durkin C."/>
            <person name="Falciatore A."/>
            <person name="Fournet J."/>
            <person name="Haruta M."/>
            <person name="Huysman M.J."/>
            <person name="Jenkins B.D."/>
            <person name="Jiroutova K."/>
            <person name="Jorgensen R.E."/>
            <person name="Joubert Y."/>
            <person name="Kaplan A."/>
            <person name="Kroger N."/>
            <person name="Kroth P.G."/>
            <person name="La Roche J."/>
            <person name="Lindquist E."/>
            <person name="Lommer M."/>
            <person name="Martin-Jezequel V."/>
            <person name="Lopez P.J."/>
            <person name="Lucas S."/>
            <person name="Mangogna M."/>
            <person name="McGinnis K."/>
            <person name="Medlin L.K."/>
            <person name="Montsant A."/>
            <person name="Oudot-Le Secq M.P."/>
            <person name="Napoli C."/>
            <person name="Obornik M."/>
            <person name="Parker M.S."/>
            <person name="Petit J.L."/>
            <person name="Porcel B.M."/>
            <person name="Poulsen N."/>
            <person name="Robison M."/>
            <person name="Rychlewski L."/>
            <person name="Rynearson T.A."/>
            <person name="Schmutz J."/>
            <person name="Shapiro H."/>
            <person name="Siaut M."/>
            <person name="Stanley M."/>
            <person name="Sussman M.R."/>
            <person name="Taylor A.R."/>
            <person name="Vardi A."/>
            <person name="von Dassow P."/>
            <person name="Vyverman W."/>
            <person name="Willis A."/>
            <person name="Wyrwicz L.S."/>
            <person name="Rokhsar D.S."/>
            <person name="Weissenbach J."/>
            <person name="Armbrust E.V."/>
            <person name="Green B.R."/>
            <person name="Van de Peer Y."/>
            <person name="Grigoriev I.V."/>
        </authorList>
    </citation>
    <scope>NUCLEOTIDE SEQUENCE [LARGE SCALE GENOMIC DNA]</scope>
    <source>
        <strain evidence="2 3">CCAP 1055/1</strain>
    </source>
</reference>
<dbReference type="InterPro" id="IPR013783">
    <property type="entry name" value="Ig-like_fold"/>
</dbReference>
<dbReference type="Gene3D" id="2.60.40.10">
    <property type="entry name" value="Immunoglobulins"/>
    <property type="match status" value="1"/>
</dbReference>
<organism evidence="2 3">
    <name type="scientific">Phaeodactylum tricornutum (strain CCAP 1055/1)</name>
    <dbReference type="NCBI Taxonomy" id="556484"/>
    <lineage>
        <taxon>Eukaryota</taxon>
        <taxon>Sar</taxon>
        <taxon>Stramenopiles</taxon>
        <taxon>Ochrophyta</taxon>
        <taxon>Bacillariophyta</taxon>
        <taxon>Bacillariophyceae</taxon>
        <taxon>Bacillariophycidae</taxon>
        <taxon>Naviculales</taxon>
        <taxon>Phaeodactylaceae</taxon>
        <taxon>Phaeodactylum</taxon>
    </lineage>
</organism>
<evidence type="ECO:0000313" key="2">
    <source>
        <dbReference type="EMBL" id="EEC47983.1"/>
    </source>
</evidence>
<dbReference type="PROSITE" id="PS50853">
    <property type="entry name" value="FN3"/>
    <property type="match status" value="1"/>
</dbReference>
<dbReference type="CDD" id="cd00063">
    <property type="entry name" value="FN3"/>
    <property type="match status" value="1"/>
</dbReference>
<dbReference type="InterPro" id="IPR036116">
    <property type="entry name" value="FN3_sf"/>
</dbReference>
<proteinExistence type="predicted"/>